<dbReference type="Proteomes" id="UP000017184">
    <property type="component" value="Chromosome"/>
</dbReference>
<feature type="domain" description="O-GlcNAc transferase C-terminal" evidence="9">
    <location>
        <begin position="241"/>
        <end position="397"/>
    </location>
</feature>
<dbReference type="KEGG" id="cbx:Cenrod_1180"/>
<organism evidence="10 11">
    <name type="scientific">Candidatus Symbiobacter mobilis CR</name>
    <dbReference type="NCBI Taxonomy" id="946483"/>
    <lineage>
        <taxon>Bacteria</taxon>
        <taxon>Pseudomonadati</taxon>
        <taxon>Pseudomonadota</taxon>
        <taxon>Betaproteobacteria</taxon>
        <taxon>Burkholderiales</taxon>
        <taxon>Comamonadaceae</taxon>
    </lineage>
</organism>
<evidence type="ECO:0000256" key="1">
    <source>
        <dbReference type="ARBA" id="ARBA00004922"/>
    </source>
</evidence>
<keyword evidence="11" id="KW-1185">Reference proteome</keyword>
<evidence type="ECO:0000313" key="11">
    <source>
        <dbReference type="Proteomes" id="UP000017184"/>
    </source>
</evidence>
<dbReference type="InterPro" id="IPR011990">
    <property type="entry name" value="TPR-like_helical_dom_sf"/>
</dbReference>
<evidence type="ECO:0000256" key="4">
    <source>
        <dbReference type="ARBA" id="ARBA00022676"/>
    </source>
</evidence>
<dbReference type="GO" id="GO:0097363">
    <property type="term" value="F:protein O-acetylglucosaminyltransferase activity"/>
    <property type="evidence" value="ECO:0007669"/>
    <property type="project" value="UniProtKB-EC"/>
</dbReference>
<dbReference type="OrthoDB" id="101857at2"/>
<keyword evidence="7 8" id="KW-0802">TPR repeat</keyword>
<dbReference type="PANTHER" id="PTHR44998:SF1">
    <property type="entry name" value="UDP-N-ACETYLGLUCOSAMINE--PEPTIDE N-ACETYLGLUCOSAMINYLTRANSFERASE 110 KDA SUBUNIT"/>
    <property type="match status" value="1"/>
</dbReference>
<dbReference type="PANTHER" id="PTHR44998">
    <property type="match status" value="1"/>
</dbReference>
<dbReference type="AlphaFoldDB" id="U5NAI6"/>
<dbReference type="InterPro" id="IPR019734">
    <property type="entry name" value="TPR_rpt"/>
</dbReference>
<sequence>MAAIERFGEQTLAAWKGELGFNDLLTTASALEDEGAAPLSVILYQTWLAHNVSPYIHAAYFNLGATLSHVGDFAGAEAAYRQAIAIAPQFLQPRLNLGLLLERQGQTDAALAQWEWIARNGEREGLGRSAVIAALNHIGRVLEPQREVARALDAFNQSLELEPDQPDVLHHWVFLRQRQCIWPVYEDVYGVSVEAMRAATSALAMLNISDDPESQLSAARRFVQRKLALDLPCLSEGARYRHDRIRIGYSSSDFTLHPVSMLTVQLYELHDRSKFEVYAYCWSPEDGSGLRQRVVAAMDHFHRIDTMSDEEAARLIRSHEIDILIDLQGQTAGARPNILQYRPAPIQITYLGLPATTGIPAIDYVIADRFLIPEEYAQYYSERPLYMPDVYQISDRNRSARLGLTREQCGLPGDSFVFCSLNNTFKITPEMFAVWMRILHRVPGSVLWLLADNPPAKANLLAQAQRHGIAPERLVFALRVLPEDYLGQYPCADLFLDTFPFNAGTTANDCLWMGCPLLTRSGRSFASRMAGALLTAAGLSDMITYDVQHYEEAAVAFANDPALREQIRQKLRLARESGPLFDTLRFVRNLEAQFLQWVPIAQPMTEEAAAG</sequence>
<dbReference type="Pfam" id="PF07719">
    <property type="entry name" value="TPR_2"/>
    <property type="match status" value="1"/>
</dbReference>
<feature type="repeat" description="TPR" evidence="8">
    <location>
        <begin position="57"/>
        <end position="90"/>
    </location>
</feature>
<evidence type="ECO:0000256" key="5">
    <source>
        <dbReference type="ARBA" id="ARBA00022679"/>
    </source>
</evidence>
<proteinExistence type="inferred from homology"/>
<dbReference type="STRING" id="946483.Cenrod_1180"/>
<dbReference type="eggNOG" id="COG3914">
    <property type="taxonomic scope" value="Bacteria"/>
</dbReference>
<evidence type="ECO:0000256" key="2">
    <source>
        <dbReference type="ARBA" id="ARBA00005386"/>
    </source>
</evidence>
<feature type="domain" description="O-GlcNAc transferase C-terminal" evidence="9">
    <location>
        <begin position="405"/>
        <end position="590"/>
    </location>
</feature>
<dbReference type="Gene3D" id="1.25.40.10">
    <property type="entry name" value="Tetratricopeptide repeat domain"/>
    <property type="match status" value="2"/>
</dbReference>
<dbReference type="SUPFAM" id="SSF53756">
    <property type="entry name" value="UDP-Glycosyltransferase/glycogen phosphorylase"/>
    <property type="match status" value="1"/>
</dbReference>
<dbReference type="EC" id="2.4.1.255" evidence="3"/>
<evidence type="ECO:0000259" key="9">
    <source>
        <dbReference type="Pfam" id="PF13844"/>
    </source>
</evidence>
<dbReference type="Pfam" id="PF13844">
    <property type="entry name" value="Glyco_transf_41"/>
    <property type="match status" value="2"/>
</dbReference>
<dbReference type="eggNOG" id="COG0457">
    <property type="taxonomic scope" value="Bacteria"/>
</dbReference>
<comment type="pathway">
    <text evidence="1">Protein modification; protein glycosylation.</text>
</comment>
<keyword evidence="4" id="KW-0328">Glycosyltransferase</keyword>
<dbReference type="Gene3D" id="3.40.50.11380">
    <property type="match status" value="1"/>
</dbReference>
<dbReference type="Gene3D" id="3.40.50.2000">
    <property type="entry name" value="Glycogen Phosphorylase B"/>
    <property type="match status" value="1"/>
</dbReference>
<gene>
    <name evidence="10" type="ORF">Cenrod_1180</name>
</gene>
<evidence type="ECO:0000256" key="3">
    <source>
        <dbReference type="ARBA" id="ARBA00011970"/>
    </source>
</evidence>
<name>U5NAI6_9BURK</name>
<evidence type="ECO:0000256" key="7">
    <source>
        <dbReference type="ARBA" id="ARBA00022803"/>
    </source>
</evidence>
<dbReference type="InterPro" id="IPR029489">
    <property type="entry name" value="OGT/SEC/SPY_C"/>
</dbReference>
<keyword evidence="6" id="KW-0677">Repeat</keyword>
<dbReference type="SMART" id="SM00028">
    <property type="entry name" value="TPR"/>
    <property type="match status" value="3"/>
</dbReference>
<keyword evidence="5 10" id="KW-0808">Transferase</keyword>
<comment type="similarity">
    <text evidence="2">Belongs to the glycosyltransferase 41 family. O-GlcNAc transferase subfamily.</text>
</comment>
<dbReference type="SUPFAM" id="SSF48452">
    <property type="entry name" value="TPR-like"/>
    <property type="match status" value="1"/>
</dbReference>
<evidence type="ECO:0000256" key="6">
    <source>
        <dbReference type="ARBA" id="ARBA00022737"/>
    </source>
</evidence>
<dbReference type="HOGENOM" id="CLU_001721_5_2_4"/>
<evidence type="ECO:0000313" key="10">
    <source>
        <dbReference type="EMBL" id="AGX87273.1"/>
    </source>
</evidence>
<protein>
    <recommendedName>
        <fullName evidence="3">protein O-GlcNAc transferase</fullName>
        <ecNumber evidence="3">2.4.1.255</ecNumber>
    </recommendedName>
</protein>
<dbReference type="EMBL" id="CP004885">
    <property type="protein sequence ID" value="AGX87273.1"/>
    <property type="molecule type" value="Genomic_DNA"/>
</dbReference>
<dbReference type="InterPro" id="IPR013105">
    <property type="entry name" value="TPR_2"/>
</dbReference>
<dbReference type="PROSITE" id="PS50005">
    <property type="entry name" value="TPR"/>
    <property type="match status" value="2"/>
</dbReference>
<dbReference type="RefSeq" id="WP_022772101.1">
    <property type="nucleotide sequence ID" value="NC_022576.1"/>
</dbReference>
<dbReference type="PATRIC" id="fig|946483.4.peg.1182"/>
<feature type="repeat" description="TPR" evidence="8">
    <location>
        <begin position="132"/>
        <end position="165"/>
    </location>
</feature>
<evidence type="ECO:0000256" key="8">
    <source>
        <dbReference type="PROSITE-ProRule" id="PRU00339"/>
    </source>
</evidence>
<reference evidence="10 11" key="1">
    <citation type="journal article" date="2013" name="Genome Biol.">
        <title>Genomic analysis reveals key aspects of prokaryotic symbiosis in the phototrophic consortium "Chlorochromatium aggregatum".</title>
        <authorList>
            <person name="Liu Z."/>
            <person name="Muller J."/>
            <person name="Li T."/>
            <person name="Alvey R.M."/>
            <person name="Vogl K."/>
            <person name="Frigaard N.U."/>
            <person name="Rockwell N.C."/>
            <person name="Boyd E.S."/>
            <person name="Tomsho L.P."/>
            <person name="Schuster S.C."/>
            <person name="Henke P."/>
            <person name="Rohde M."/>
            <person name="Overmann J."/>
            <person name="Bryant D.A."/>
        </authorList>
    </citation>
    <scope>NUCLEOTIDE SEQUENCE [LARGE SCALE GENOMIC DNA]</scope>
    <source>
        <strain evidence="10">CR</strain>
    </source>
</reference>
<accession>U5NAI6</accession>